<dbReference type="CDD" id="cd16405">
    <property type="entry name" value="RepB_like_N"/>
    <property type="match status" value="1"/>
</dbReference>
<feature type="region of interest" description="Disordered" evidence="2">
    <location>
        <begin position="61"/>
        <end position="86"/>
    </location>
</feature>
<dbReference type="GO" id="GO:0003677">
    <property type="term" value="F:DNA binding"/>
    <property type="evidence" value="ECO:0007669"/>
    <property type="project" value="InterPro"/>
</dbReference>
<feature type="compositionally biased region" description="Polar residues" evidence="2">
    <location>
        <begin position="66"/>
        <end position="76"/>
    </location>
</feature>
<dbReference type="Proteomes" id="UP001253458">
    <property type="component" value="Unassembled WGS sequence"/>
</dbReference>
<dbReference type="Pfam" id="PF02195">
    <property type="entry name" value="ParB_N"/>
    <property type="match status" value="1"/>
</dbReference>
<dbReference type="EMBL" id="JAVDTL010000002">
    <property type="protein sequence ID" value="MDR6766503.1"/>
    <property type="molecule type" value="Genomic_DNA"/>
</dbReference>
<dbReference type="InterPro" id="IPR003115">
    <property type="entry name" value="ParB_N"/>
</dbReference>
<dbReference type="RefSeq" id="WP_209817509.1">
    <property type="nucleotide sequence ID" value="NZ_JAVDTL010000002.1"/>
</dbReference>
<accession>A0AAJ2F3S4</accession>
<keyword evidence="6" id="KW-1185">Reference proteome</keyword>
<comment type="caution">
    <text evidence="4">The sequence shown here is derived from an EMBL/GenBank/DDBJ whole genome shotgun (WGS) entry which is preliminary data.</text>
</comment>
<feature type="region of interest" description="Disordered" evidence="2">
    <location>
        <begin position="358"/>
        <end position="393"/>
    </location>
</feature>
<dbReference type="PANTHER" id="PTHR33375:SF1">
    <property type="entry name" value="CHROMOSOME-PARTITIONING PROTEIN PARB-RELATED"/>
    <property type="match status" value="1"/>
</dbReference>
<organism evidence="4 7">
    <name type="scientific">Acidovorax delafieldii</name>
    <name type="common">Pseudomonas delafieldii</name>
    <dbReference type="NCBI Taxonomy" id="47920"/>
    <lineage>
        <taxon>Bacteria</taxon>
        <taxon>Pseudomonadati</taxon>
        <taxon>Pseudomonadota</taxon>
        <taxon>Betaproteobacteria</taxon>
        <taxon>Burkholderiales</taxon>
        <taxon>Comamonadaceae</taxon>
        <taxon>Acidovorax</taxon>
    </lineage>
</organism>
<feature type="domain" description="ParB-like N-terminal" evidence="3">
    <location>
        <begin position="81"/>
        <end position="181"/>
    </location>
</feature>
<dbReference type="PROSITE" id="PS51257">
    <property type="entry name" value="PROKAR_LIPOPROTEIN"/>
    <property type="match status" value="1"/>
</dbReference>
<protein>
    <submittedName>
        <fullName evidence="4">ParB family chromosome partitioning protein</fullName>
    </submittedName>
</protein>
<dbReference type="Proteomes" id="UP001249076">
    <property type="component" value="Unassembled WGS sequence"/>
</dbReference>
<dbReference type="PANTHER" id="PTHR33375">
    <property type="entry name" value="CHROMOSOME-PARTITIONING PROTEIN PARB-RELATED"/>
    <property type="match status" value="1"/>
</dbReference>
<dbReference type="InterPro" id="IPR004437">
    <property type="entry name" value="ParB/RepB/Spo0J"/>
</dbReference>
<dbReference type="NCBIfam" id="TIGR00180">
    <property type="entry name" value="parB_part"/>
    <property type="match status" value="1"/>
</dbReference>
<evidence type="ECO:0000313" key="4">
    <source>
        <dbReference type="EMBL" id="MDR6766503.1"/>
    </source>
</evidence>
<evidence type="ECO:0000313" key="5">
    <source>
        <dbReference type="EMBL" id="MDR6836559.1"/>
    </source>
</evidence>
<evidence type="ECO:0000313" key="6">
    <source>
        <dbReference type="Proteomes" id="UP001249076"/>
    </source>
</evidence>
<proteinExistence type="inferred from homology"/>
<feature type="compositionally biased region" description="Polar residues" evidence="2">
    <location>
        <begin position="365"/>
        <end position="387"/>
    </location>
</feature>
<dbReference type="SUPFAM" id="SSF109709">
    <property type="entry name" value="KorB DNA-binding domain-like"/>
    <property type="match status" value="1"/>
</dbReference>
<dbReference type="InterPro" id="IPR050336">
    <property type="entry name" value="Chromosome_partition/occlusion"/>
</dbReference>
<comment type="similarity">
    <text evidence="1">Belongs to the ParB family.</text>
</comment>
<gene>
    <name evidence="4" type="ORF">J2W88_001768</name>
    <name evidence="5" type="ORF">J2W93_001387</name>
</gene>
<sequence length="393" mass="42067">MFISQARPCACWVVAIGCSNFVSGEIKMQTNSQPASGNNRLASASSHNGVDLDLTAQGSDEGAVETSLSENSSFAGPSTVELLDPRTIEQREPNRLSEAFESTSFQDLVDSILNARGNTVPIIVQALSQEELAAGSIVRYRLISGARRLKACELAQLPVRAVVRPTLTDTRVAIDRLVENHLRESLSAYELGTQLLHIQQLHAPPSKRALARLIGMDEGQVLKAIDIALLPAEVLAAFSSPSDIRYPDAKPLKDALAVAPEAVIAEATLIRAKNGLKPSEIVKRLSDAAASVKTKQGVESFNTPAEAPSELPVEVDGKQYGKVTQDKKGRSVINLEVTLSPTQQAALGKAIEAFLRRRLHRKSTAGDSVSPAQTKQTPAKPNKTQAAESEGTK</sequence>
<dbReference type="GO" id="GO:0005694">
    <property type="term" value="C:chromosome"/>
    <property type="evidence" value="ECO:0007669"/>
    <property type="project" value="TreeGrafter"/>
</dbReference>
<dbReference type="InterPro" id="IPR037972">
    <property type="entry name" value="RepB_N"/>
</dbReference>
<evidence type="ECO:0000313" key="7">
    <source>
        <dbReference type="Proteomes" id="UP001253458"/>
    </source>
</evidence>
<dbReference type="GO" id="GO:0007059">
    <property type="term" value="P:chromosome segregation"/>
    <property type="evidence" value="ECO:0007669"/>
    <property type="project" value="TreeGrafter"/>
</dbReference>
<dbReference type="EMBL" id="JAVDTS010000002">
    <property type="protein sequence ID" value="MDR6836559.1"/>
    <property type="molecule type" value="Genomic_DNA"/>
</dbReference>
<evidence type="ECO:0000259" key="3">
    <source>
        <dbReference type="SMART" id="SM00470"/>
    </source>
</evidence>
<reference evidence="4 6" key="1">
    <citation type="submission" date="2023-07" db="EMBL/GenBank/DDBJ databases">
        <title>Sorghum-associated microbial communities from plants grown in Nebraska, USA.</title>
        <authorList>
            <person name="Schachtman D."/>
        </authorList>
    </citation>
    <scope>NUCLEOTIDE SEQUENCE</scope>
    <source>
        <strain evidence="5 6">BE105</strain>
        <strain evidence="4">BE69</strain>
    </source>
</reference>
<dbReference type="SMART" id="SM00470">
    <property type="entry name" value="ParB"/>
    <property type="match status" value="1"/>
</dbReference>
<dbReference type="Gene3D" id="1.10.10.2830">
    <property type="match status" value="1"/>
</dbReference>
<dbReference type="SUPFAM" id="SSF110849">
    <property type="entry name" value="ParB/Sulfiredoxin"/>
    <property type="match status" value="1"/>
</dbReference>
<dbReference type="InterPro" id="IPR036086">
    <property type="entry name" value="ParB/Sulfiredoxin_sf"/>
</dbReference>
<evidence type="ECO:0000256" key="2">
    <source>
        <dbReference type="SAM" id="MobiDB-lite"/>
    </source>
</evidence>
<name>A0AAJ2F3S4_ACIDE</name>
<evidence type="ECO:0000256" key="1">
    <source>
        <dbReference type="ARBA" id="ARBA00006295"/>
    </source>
</evidence>
<dbReference type="AlphaFoldDB" id="A0AAJ2F3S4"/>
<dbReference type="Gene3D" id="3.90.1530.30">
    <property type="match status" value="1"/>
</dbReference>